<protein>
    <submittedName>
        <fullName evidence="2">Protein TFG (Trinotate prediction)</fullName>
    </submittedName>
</protein>
<name>A0A6G3MI22_HENSL</name>
<accession>A0A6G3MI22</accession>
<dbReference type="InterPro" id="IPR053793">
    <property type="entry name" value="PB1-like"/>
</dbReference>
<dbReference type="GO" id="GO:0042802">
    <property type="term" value="F:identical protein binding"/>
    <property type="evidence" value="ECO:0007669"/>
    <property type="project" value="InterPro"/>
</dbReference>
<dbReference type="AlphaFoldDB" id="A0A6G3MI22"/>
<dbReference type="SUPFAM" id="SSF54277">
    <property type="entry name" value="CAD &amp; PB1 domains"/>
    <property type="match status" value="1"/>
</dbReference>
<dbReference type="PROSITE" id="PS51745">
    <property type="entry name" value="PB1"/>
    <property type="match status" value="1"/>
</dbReference>
<evidence type="ECO:0000313" key="2">
    <source>
        <dbReference type="EMBL" id="NDJ93623.1"/>
    </source>
</evidence>
<dbReference type="Pfam" id="PF00564">
    <property type="entry name" value="PB1"/>
    <property type="match status" value="1"/>
</dbReference>
<proteinExistence type="predicted"/>
<organism evidence="2">
    <name type="scientific">Henneguya salminicola</name>
    <name type="common">Myxosporean</name>
    <dbReference type="NCBI Taxonomy" id="69463"/>
    <lineage>
        <taxon>Eukaryota</taxon>
        <taxon>Metazoa</taxon>
        <taxon>Cnidaria</taxon>
        <taxon>Myxozoa</taxon>
        <taxon>Myxosporea</taxon>
        <taxon>Bivalvulida</taxon>
        <taxon>Platysporina</taxon>
        <taxon>Myxobolidae</taxon>
        <taxon>Henneguya</taxon>
    </lineage>
</organism>
<dbReference type="InterPro" id="IPR000270">
    <property type="entry name" value="PB1_dom"/>
</dbReference>
<dbReference type="EMBL" id="GHBP01004307">
    <property type="protein sequence ID" value="NDJ93623.1"/>
    <property type="molecule type" value="Transcribed_RNA"/>
</dbReference>
<sequence length="151" mass="17338">MSLDLQLPVKVYLDDEILLLPLTSDSMTYEGLVDHLQRAFNEKLDPNSQLRIKYLDEDKEWVTITDTAVLIHALKDKTSMKIKVESLKSRPCPTNVANRIALELKPLSESVKNVIDRLTSIANSLEGKSKCFRLKKVRINHPLKQNYQISY</sequence>
<feature type="domain" description="PB1" evidence="1">
    <location>
        <begin position="6"/>
        <end position="94"/>
    </location>
</feature>
<dbReference type="InterPro" id="IPR033512">
    <property type="entry name" value="TFG"/>
</dbReference>
<dbReference type="GO" id="GO:0070971">
    <property type="term" value="C:endoplasmic reticulum exit site"/>
    <property type="evidence" value="ECO:0007669"/>
    <property type="project" value="TreeGrafter"/>
</dbReference>
<dbReference type="Gene3D" id="3.10.20.90">
    <property type="entry name" value="Phosphatidylinositol 3-kinase Catalytic Subunit, Chain A, domain 1"/>
    <property type="match status" value="1"/>
</dbReference>
<dbReference type="GO" id="GO:0048208">
    <property type="term" value="P:COPII vesicle coating"/>
    <property type="evidence" value="ECO:0007669"/>
    <property type="project" value="InterPro"/>
</dbReference>
<reference evidence="2" key="1">
    <citation type="submission" date="2018-11" db="EMBL/GenBank/DDBJ databases">
        <title>Henneguya salminicola genome and transcriptome.</title>
        <authorList>
            <person name="Yahalomi D."/>
            <person name="Atkinson S.D."/>
            <person name="Neuhof M."/>
            <person name="Chang E.S."/>
            <person name="Philippe H."/>
            <person name="Cartwright P."/>
            <person name="Bartholomew J.L."/>
            <person name="Huchon D."/>
        </authorList>
    </citation>
    <scope>NUCLEOTIDE SEQUENCE</scope>
    <source>
        <strain evidence="2">Hz1</strain>
        <tissue evidence="2">Whole</tissue>
    </source>
</reference>
<dbReference type="PANTHER" id="PTHR15335:SF7">
    <property type="entry name" value="PROTEIN TFG"/>
    <property type="match status" value="1"/>
</dbReference>
<dbReference type="SMART" id="SM00666">
    <property type="entry name" value="PB1"/>
    <property type="match status" value="1"/>
</dbReference>
<evidence type="ECO:0000259" key="1">
    <source>
        <dbReference type="PROSITE" id="PS51745"/>
    </source>
</evidence>
<dbReference type="PANTHER" id="PTHR15335">
    <property type="entry name" value="PROTEIN TFG"/>
    <property type="match status" value="1"/>
</dbReference>